<name>A0A127VH46_9SPHI</name>
<dbReference type="AlphaFoldDB" id="A0A127VH46"/>
<organism evidence="1 2">
    <name type="scientific">Pedobacter cryoconitis</name>
    <dbReference type="NCBI Taxonomy" id="188932"/>
    <lineage>
        <taxon>Bacteria</taxon>
        <taxon>Pseudomonadati</taxon>
        <taxon>Bacteroidota</taxon>
        <taxon>Sphingobacteriia</taxon>
        <taxon>Sphingobacteriales</taxon>
        <taxon>Sphingobacteriaceae</taxon>
        <taxon>Pedobacter</taxon>
    </lineage>
</organism>
<evidence type="ECO:0000313" key="1">
    <source>
        <dbReference type="EMBL" id="AMQ00683.1"/>
    </source>
</evidence>
<evidence type="ECO:0008006" key="3">
    <source>
        <dbReference type="Google" id="ProtNLM"/>
    </source>
</evidence>
<dbReference type="PANTHER" id="PTHR36452">
    <property type="entry name" value="CHROMOSOME 12, WHOLE GENOME SHOTGUN SEQUENCE"/>
    <property type="match status" value="1"/>
</dbReference>
<dbReference type="InterPro" id="IPR012808">
    <property type="entry name" value="CHP02453"/>
</dbReference>
<dbReference type="InterPro" id="IPR015996">
    <property type="entry name" value="UCP028451"/>
</dbReference>
<evidence type="ECO:0000313" key="2">
    <source>
        <dbReference type="Proteomes" id="UP000071561"/>
    </source>
</evidence>
<dbReference type="OrthoDB" id="9794241at2"/>
<dbReference type="Pfam" id="PF09365">
    <property type="entry name" value="DUF2461"/>
    <property type="match status" value="1"/>
</dbReference>
<dbReference type="KEGG" id="pcm:AY601_3823"/>
<accession>A0A127VH46</accession>
<dbReference type="RefSeq" id="WP_068403939.1">
    <property type="nucleotide sequence ID" value="NZ_CP014504.1"/>
</dbReference>
<dbReference type="PIRSF" id="PIRSF028451">
    <property type="entry name" value="UCP028451"/>
    <property type="match status" value="1"/>
</dbReference>
<dbReference type="EMBL" id="CP014504">
    <property type="protein sequence ID" value="AMQ00683.1"/>
    <property type="molecule type" value="Genomic_DNA"/>
</dbReference>
<dbReference type="Proteomes" id="UP000071561">
    <property type="component" value="Chromosome"/>
</dbReference>
<gene>
    <name evidence="1" type="ORF">AY601_3823</name>
</gene>
<keyword evidence="2" id="KW-1185">Reference proteome</keyword>
<protein>
    <recommendedName>
        <fullName evidence="3">TIGR02453 family protein</fullName>
    </recommendedName>
</protein>
<proteinExistence type="predicted"/>
<dbReference type="PANTHER" id="PTHR36452:SF1">
    <property type="entry name" value="DUF2461 DOMAIN-CONTAINING PROTEIN"/>
    <property type="match status" value="1"/>
</dbReference>
<dbReference type="PATRIC" id="fig|188932.3.peg.3971"/>
<sequence>MIKPETLAFLSAVAANNNREWFALNKEVYETAKADVISLVEELIPILANVDPQFPLETQAKKCVMRIYRDVRFSKNKDPYKNNFGISFSVKNSEGNGPEFYLHLQPGNSFFAGGYWMPEASLLKKIREEIDYNTSDFLEIIAAKGFKDQFELSKNDTLKKAPKGYDPEHPHIDLLKLKSYIAVLPLTDAELLKPALVNHLKKAFIGIYPFIRFLRGAIAP</sequence>
<dbReference type="NCBIfam" id="TIGR02453">
    <property type="entry name" value="TIGR02453 family protein"/>
    <property type="match status" value="1"/>
</dbReference>
<reference evidence="1 2" key="1">
    <citation type="submission" date="2016-03" db="EMBL/GenBank/DDBJ databases">
        <title>Complete genome sequence of Pedobacter cryoconitis PAMC 27485.</title>
        <authorList>
            <person name="Lee J."/>
            <person name="Kim O.-S."/>
        </authorList>
    </citation>
    <scope>NUCLEOTIDE SEQUENCE [LARGE SCALE GENOMIC DNA]</scope>
    <source>
        <strain evidence="1 2">PAMC 27485</strain>
    </source>
</reference>